<evidence type="ECO:0000313" key="4">
    <source>
        <dbReference type="EMBL" id="QEV65110.1"/>
    </source>
</evidence>
<accession>A0A5P2XQ67</accession>
<dbReference type="InterPro" id="IPR029063">
    <property type="entry name" value="SAM-dependent_MTases_sf"/>
</dbReference>
<organism evidence="4 5">
    <name type="scientific">Streptomyces spectabilis</name>
    <dbReference type="NCBI Taxonomy" id="68270"/>
    <lineage>
        <taxon>Bacteria</taxon>
        <taxon>Bacillati</taxon>
        <taxon>Actinomycetota</taxon>
        <taxon>Actinomycetes</taxon>
        <taxon>Kitasatosporales</taxon>
        <taxon>Streptomycetaceae</taxon>
        <taxon>Streptomyces</taxon>
    </lineage>
</organism>
<keyword evidence="1 4" id="KW-0489">Methyltransferase</keyword>
<dbReference type="Proteomes" id="UP000326505">
    <property type="component" value="Chromosome"/>
</dbReference>
<evidence type="ECO:0000313" key="5">
    <source>
        <dbReference type="Proteomes" id="UP000326505"/>
    </source>
</evidence>
<evidence type="ECO:0000256" key="3">
    <source>
        <dbReference type="ARBA" id="ARBA00022691"/>
    </source>
</evidence>
<sequence length="199" mass="21865">MTPDPLLAELAERTRTLTPDQAHMVVAPEEAALLTFLVRLLGARNVVEVGTFTGSSSLCLARGLAADGSLITCDISAEWTDLAHEFWIRDGVADRIELRLGPAVDTLRALPAEPHLDLAFIDADKPGYIDYWEELVPRMRPDALILVDNTLFSGQVIDEFPGEKPAAVHAFNEHAREDERVELVMLAVADGLTMARRLP</sequence>
<dbReference type="GO" id="GO:0032259">
    <property type="term" value="P:methylation"/>
    <property type="evidence" value="ECO:0007669"/>
    <property type="project" value="UniProtKB-KW"/>
</dbReference>
<evidence type="ECO:0000256" key="1">
    <source>
        <dbReference type="ARBA" id="ARBA00022603"/>
    </source>
</evidence>
<dbReference type="GO" id="GO:0008171">
    <property type="term" value="F:O-methyltransferase activity"/>
    <property type="evidence" value="ECO:0007669"/>
    <property type="project" value="InterPro"/>
</dbReference>
<protein>
    <submittedName>
        <fullName evidence="4">O-methyltransferase</fullName>
    </submittedName>
</protein>
<keyword evidence="3" id="KW-0949">S-adenosyl-L-methionine</keyword>
<dbReference type="PANTHER" id="PTHR10509">
    <property type="entry name" value="O-METHYLTRANSFERASE-RELATED"/>
    <property type="match status" value="1"/>
</dbReference>
<keyword evidence="2 4" id="KW-0808">Transferase</keyword>
<dbReference type="AlphaFoldDB" id="A0A5P2XQ67"/>
<dbReference type="Pfam" id="PF01596">
    <property type="entry name" value="Methyltransf_3"/>
    <property type="match status" value="1"/>
</dbReference>
<dbReference type="Gene3D" id="3.40.50.150">
    <property type="entry name" value="Vaccinia Virus protein VP39"/>
    <property type="match status" value="1"/>
</dbReference>
<dbReference type="EMBL" id="CP023690">
    <property type="protein sequence ID" value="QEV65110.1"/>
    <property type="molecule type" value="Genomic_DNA"/>
</dbReference>
<reference evidence="4 5" key="1">
    <citation type="submission" date="2017-09" db="EMBL/GenBank/DDBJ databases">
        <authorList>
            <person name="Lee N."/>
            <person name="Cho B.-K."/>
        </authorList>
    </citation>
    <scope>NUCLEOTIDE SEQUENCE [LARGE SCALE GENOMIC DNA]</scope>
    <source>
        <strain evidence="4 5">ATCC 27465</strain>
    </source>
</reference>
<dbReference type="InterPro" id="IPR050362">
    <property type="entry name" value="Cation-dep_OMT"/>
</dbReference>
<dbReference type="GO" id="GO:0008757">
    <property type="term" value="F:S-adenosylmethionine-dependent methyltransferase activity"/>
    <property type="evidence" value="ECO:0007669"/>
    <property type="project" value="TreeGrafter"/>
</dbReference>
<dbReference type="InterPro" id="IPR002935">
    <property type="entry name" value="SAM_O-MeTrfase"/>
</dbReference>
<dbReference type="OrthoDB" id="9799672at2"/>
<dbReference type="PROSITE" id="PS51682">
    <property type="entry name" value="SAM_OMT_I"/>
    <property type="match status" value="1"/>
</dbReference>
<proteinExistence type="predicted"/>
<dbReference type="KEGG" id="sspb:CP982_35115"/>
<name>A0A5P2XQ67_STRST</name>
<dbReference type="SUPFAM" id="SSF53335">
    <property type="entry name" value="S-adenosyl-L-methionine-dependent methyltransferases"/>
    <property type="match status" value="1"/>
</dbReference>
<gene>
    <name evidence="4" type="ORF">CP982_35115</name>
</gene>
<evidence type="ECO:0000256" key="2">
    <source>
        <dbReference type="ARBA" id="ARBA00022679"/>
    </source>
</evidence>
<dbReference type="PANTHER" id="PTHR10509:SF14">
    <property type="entry name" value="CAFFEOYL-COA O-METHYLTRANSFERASE 3-RELATED"/>
    <property type="match status" value="1"/>
</dbReference>